<dbReference type="Pfam" id="PF18545">
    <property type="entry name" value="HalOD1"/>
    <property type="match status" value="1"/>
</dbReference>
<dbReference type="EMBL" id="FNLC01000001">
    <property type="protein sequence ID" value="SDQ62083.1"/>
    <property type="molecule type" value="Genomic_DNA"/>
</dbReference>
<evidence type="ECO:0000259" key="1">
    <source>
        <dbReference type="Pfam" id="PF18545"/>
    </source>
</evidence>
<sequence length="92" mass="10006">MAPNSPPDPERITYAIVDAVANAKDVDPLELDPLYDAIDPDAFTALCAPEFSGQIEFQYVDCRVVVDDAIDVTVDTPPHEGDLLERAESTSQ</sequence>
<dbReference type="Proteomes" id="UP000198848">
    <property type="component" value="Unassembled WGS sequence"/>
</dbReference>
<dbReference type="InterPro" id="IPR040624">
    <property type="entry name" value="HalOD1"/>
</dbReference>
<feature type="domain" description="Halobacterial output" evidence="1">
    <location>
        <begin position="10"/>
        <end position="75"/>
    </location>
</feature>
<evidence type="ECO:0000313" key="3">
    <source>
        <dbReference type="Proteomes" id="UP000198848"/>
    </source>
</evidence>
<dbReference type="OrthoDB" id="271604at2157"/>
<keyword evidence="3" id="KW-1185">Reference proteome</keyword>
<gene>
    <name evidence="2" type="ORF">SAMN04489842_1361</name>
</gene>
<reference evidence="3" key="1">
    <citation type="submission" date="2016-10" db="EMBL/GenBank/DDBJ databases">
        <authorList>
            <person name="Varghese N."/>
            <person name="Submissions S."/>
        </authorList>
    </citation>
    <scope>NUCLEOTIDE SEQUENCE [LARGE SCALE GENOMIC DNA]</scope>
    <source>
        <strain evidence="3">DSM 24767</strain>
    </source>
</reference>
<dbReference type="AlphaFoldDB" id="A0A1H1CD32"/>
<evidence type="ECO:0000313" key="2">
    <source>
        <dbReference type="EMBL" id="SDQ62083.1"/>
    </source>
</evidence>
<protein>
    <recommendedName>
        <fullName evidence="1">Halobacterial output domain-containing protein</fullName>
    </recommendedName>
</protein>
<proteinExistence type="predicted"/>
<organism evidence="2 3">
    <name type="scientific">Natronobacterium texcoconense</name>
    <dbReference type="NCBI Taxonomy" id="1095778"/>
    <lineage>
        <taxon>Archaea</taxon>
        <taxon>Methanobacteriati</taxon>
        <taxon>Methanobacteriota</taxon>
        <taxon>Stenosarchaea group</taxon>
        <taxon>Halobacteria</taxon>
        <taxon>Halobacteriales</taxon>
        <taxon>Natrialbaceae</taxon>
        <taxon>Natronobacterium</taxon>
    </lineage>
</organism>
<name>A0A1H1CD32_NATTX</name>
<dbReference type="RefSeq" id="WP_090379122.1">
    <property type="nucleotide sequence ID" value="NZ_FNLC01000001.1"/>
</dbReference>
<accession>A0A1H1CD32</accession>